<evidence type="ECO:0000259" key="1">
    <source>
        <dbReference type="Pfam" id="PF01248"/>
    </source>
</evidence>
<dbReference type="EMBL" id="PVXO01000008">
    <property type="protein sequence ID" value="PRR80248.1"/>
    <property type="molecule type" value="Genomic_DNA"/>
</dbReference>
<keyword evidence="2" id="KW-0689">Ribosomal protein</keyword>
<accession>A0A2T0B8M1</accession>
<gene>
    <name evidence="2" type="ORF">CLLI_04160</name>
</gene>
<proteinExistence type="predicted"/>
<feature type="domain" description="Ribosomal protein eL8/eL30/eS12/Gadd45" evidence="1">
    <location>
        <begin position="9"/>
        <end position="84"/>
    </location>
</feature>
<dbReference type="OrthoDB" id="9794863at2"/>
<name>A0A2T0B8M1_9CLOT</name>
<dbReference type="Proteomes" id="UP000239706">
    <property type="component" value="Unassembled WGS sequence"/>
</dbReference>
<evidence type="ECO:0000313" key="2">
    <source>
        <dbReference type="EMBL" id="PRR80248.1"/>
    </source>
</evidence>
<dbReference type="SUPFAM" id="SSF55315">
    <property type="entry name" value="L30e-like"/>
    <property type="match status" value="1"/>
</dbReference>
<dbReference type="InterPro" id="IPR004038">
    <property type="entry name" value="Ribosomal_eL8/eL30/eS12/Gad45"/>
</dbReference>
<reference evidence="2 3" key="1">
    <citation type="submission" date="2018-03" db="EMBL/GenBank/DDBJ databases">
        <title>Genome sequence of Clostridium liquoris DSM 100320.</title>
        <authorList>
            <person name="Poehlein A."/>
            <person name="Daniel R."/>
        </authorList>
    </citation>
    <scope>NUCLEOTIDE SEQUENCE [LARGE SCALE GENOMIC DNA]</scope>
    <source>
        <strain evidence="2 3">DSM 100320</strain>
    </source>
</reference>
<keyword evidence="2" id="KW-0687">Ribonucleoprotein</keyword>
<dbReference type="AlphaFoldDB" id="A0A2T0B8M1"/>
<dbReference type="InterPro" id="IPR029064">
    <property type="entry name" value="Ribosomal_eL30-like_sf"/>
</dbReference>
<dbReference type="Gene3D" id="3.30.1330.30">
    <property type="match status" value="1"/>
</dbReference>
<evidence type="ECO:0000313" key="3">
    <source>
        <dbReference type="Proteomes" id="UP000239706"/>
    </source>
</evidence>
<keyword evidence="3" id="KW-1185">Reference proteome</keyword>
<dbReference type="RefSeq" id="WP_106062600.1">
    <property type="nucleotide sequence ID" value="NZ_PVXO01000008.1"/>
</dbReference>
<dbReference type="GO" id="GO:0005840">
    <property type="term" value="C:ribosome"/>
    <property type="evidence" value="ECO:0007669"/>
    <property type="project" value="UniProtKB-KW"/>
</dbReference>
<comment type="caution">
    <text evidence="2">The sequence shown here is derived from an EMBL/GenBank/DDBJ whole genome shotgun (WGS) entry which is preliminary data.</text>
</comment>
<dbReference type="NCBIfam" id="NF004078">
    <property type="entry name" value="PRK05583.1"/>
    <property type="match status" value="1"/>
</dbReference>
<protein>
    <submittedName>
        <fullName evidence="2">Ribosomal protein L7Ae family protein</fullName>
    </submittedName>
</protein>
<sequence>MKDKFISFLGISKKAGKCIEGYNKCEEALRGGKCYLIIVSAEVSENTREKFERMAHSRNIPIISGCSGEDLSHILGRDKINVVGISDTSMAAKLLELWK</sequence>
<dbReference type="Pfam" id="PF01248">
    <property type="entry name" value="Ribosomal_L7Ae"/>
    <property type="match status" value="1"/>
</dbReference>
<organism evidence="2 3">
    <name type="scientific">Clostridium liquoris</name>
    <dbReference type="NCBI Taxonomy" id="1289519"/>
    <lineage>
        <taxon>Bacteria</taxon>
        <taxon>Bacillati</taxon>
        <taxon>Bacillota</taxon>
        <taxon>Clostridia</taxon>
        <taxon>Eubacteriales</taxon>
        <taxon>Clostridiaceae</taxon>
        <taxon>Clostridium</taxon>
    </lineage>
</organism>